<evidence type="ECO:0000313" key="2">
    <source>
        <dbReference type="EMBL" id="PIK60275.1"/>
    </source>
</evidence>
<comment type="caution">
    <text evidence="2">The sequence shown here is derived from an EMBL/GenBank/DDBJ whole genome shotgun (WGS) entry which is preliminary data.</text>
</comment>
<keyword evidence="1" id="KW-1133">Transmembrane helix</keyword>
<dbReference type="EMBL" id="MRZV01000061">
    <property type="protein sequence ID" value="PIK60275.1"/>
    <property type="molecule type" value="Genomic_DNA"/>
</dbReference>
<evidence type="ECO:0000256" key="1">
    <source>
        <dbReference type="SAM" id="Phobius"/>
    </source>
</evidence>
<keyword evidence="1" id="KW-0472">Membrane</keyword>
<accession>A0A2G8LJ69</accession>
<evidence type="ECO:0000313" key="3">
    <source>
        <dbReference type="Proteomes" id="UP000230750"/>
    </source>
</evidence>
<organism evidence="2 3">
    <name type="scientific">Stichopus japonicus</name>
    <name type="common">Sea cucumber</name>
    <dbReference type="NCBI Taxonomy" id="307972"/>
    <lineage>
        <taxon>Eukaryota</taxon>
        <taxon>Metazoa</taxon>
        <taxon>Echinodermata</taxon>
        <taxon>Eleutherozoa</taxon>
        <taxon>Echinozoa</taxon>
        <taxon>Holothuroidea</taxon>
        <taxon>Aspidochirotacea</taxon>
        <taxon>Aspidochirotida</taxon>
        <taxon>Stichopodidae</taxon>
        <taxon>Apostichopus</taxon>
    </lineage>
</organism>
<keyword evidence="3" id="KW-1185">Reference proteome</keyword>
<keyword evidence="1" id="KW-0812">Transmembrane</keyword>
<reference evidence="2 3" key="1">
    <citation type="journal article" date="2017" name="PLoS Biol.">
        <title>The sea cucumber genome provides insights into morphological evolution and visceral regeneration.</title>
        <authorList>
            <person name="Zhang X."/>
            <person name="Sun L."/>
            <person name="Yuan J."/>
            <person name="Sun Y."/>
            <person name="Gao Y."/>
            <person name="Zhang L."/>
            <person name="Li S."/>
            <person name="Dai H."/>
            <person name="Hamel J.F."/>
            <person name="Liu C."/>
            <person name="Yu Y."/>
            <person name="Liu S."/>
            <person name="Lin W."/>
            <person name="Guo K."/>
            <person name="Jin S."/>
            <person name="Xu P."/>
            <person name="Storey K.B."/>
            <person name="Huan P."/>
            <person name="Zhang T."/>
            <person name="Zhou Y."/>
            <person name="Zhang J."/>
            <person name="Lin C."/>
            <person name="Li X."/>
            <person name="Xing L."/>
            <person name="Huo D."/>
            <person name="Sun M."/>
            <person name="Wang L."/>
            <person name="Mercier A."/>
            <person name="Li F."/>
            <person name="Yang H."/>
            <person name="Xiang J."/>
        </authorList>
    </citation>
    <scope>NUCLEOTIDE SEQUENCE [LARGE SCALE GENOMIC DNA]</scope>
    <source>
        <strain evidence="2">Shaxun</strain>
        <tissue evidence="2">Muscle</tissue>
    </source>
</reference>
<feature type="transmembrane region" description="Helical" evidence="1">
    <location>
        <begin position="132"/>
        <end position="156"/>
    </location>
</feature>
<protein>
    <submittedName>
        <fullName evidence="2">Uncharacterized protein</fullName>
    </submittedName>
</protein>
<proteinExistence type="predicted"/>
<feature type="transmembrane region" description="Helical" evidence="1">
    <location>
        <begin position="24"/>
        <end position="45"/>
    </location>
</feature>
<dbReference type="AlphaFoldDB" id="A0A2G8LJ69"/>
<sequence length="179" mass="19850">MCRRGGCCCRFSLKFRIDAMRQSAINMIVFGFVLAATGIIMRLFLEDWIFNFGYALVWAGVSSVATGIGSLGVAKTMKHTDEDYGFRGLIMLCLVCIICVGGAVGLITWQMWEANYFEKFEEGTVYKAQNETLVFFEWFASIFVYGIVDLASLLIVGSAFLNLAISCCCPESSDVSRVL</sequence>
<dbReference type="OrthoDB" id="10355959at2759"/>
<feature type="transmembrane region" description="Helical" evidence="1">
    <location>
        <begin position="86"/>
        <end position="112"/>
    </location>
</feature>
<dbReference type="Proteomes" id="UP000230750">
    <property type="component" value="Unassembled WGS sequence"/>
</dbReference>
<gene>
    <name evidence="2" type="ORF">BSL78_02771</name>
</gene>
<name>A0A2G8LJ69_STIJA</name>
<feature type="transmembrane region" description="Helical" evidence="1">
    <location>
        <begin position="51"/>
        <end position="74"/>
    </location>
</feature>